<protein>
    <submittedName>
        <fullName evidence="2">Uncharacterized protein</fullName>
    </submittedName>
</protein>
<evidence type="ECO:0000313" key="3">
    <source>
        <dbReference type="Proteomes" id="UP000199150"/>
    </source>
</evidence>
<evidence type="ECO:0000256" key="1">
    <source>
        <dbReference type="SAM" id="Phobius"/>
    </source>
</evidence>
<dbReference type="Proteomes" id="UP000199150">
    <property type="component" value="Unassembled WGS sequence"/>
</dbReference>
<accession>A0A1G4QKJ5</accession>
<dbReference type="STRING" id="260084.SAMN02927928_1311"/>
<gene>
    <name evidence="2" type="ORF">SAMN02927928_1311</name>
</gene>
<feature type="transmembrane region" description="Helical" evidence="1">
    <location>
        <begin position="7"/>
        <end position="26"/>
    </location>
</feature>
<keyword evidence="1" id="KW-0812">Transmembrane</keyword>
<evidence type="ECO:0000313" key="2">
    <source>
        <dbReference type="EMBL" id="SCW44931.1"/>
    </source>
</evidence>
<dbReference type="EMBL" id="FMTS01000001">
    <property type="protein sequence ID" value="SCW44931.1"/>
    <property type="molecule type" value="Genomic_DNA"/>
</dbReference>
<feature type="transmembrane region" description="Helical" evidence="1">
    <location>
        <begin position="71"/>
        <end position="89"/>
    </location>
</feature>
<proteinExistence type="predicted"/>
<keyword evidence="1" id="KW-0472">Membrane</keyword>
<dbReference type="AlphaFoldDB" id="A0A1G4QKJ5"/>
<reference evidence="3" key="1">
    <citation type="submission" date="2016-10" db="EMBL/GenBank/DDBJ databases">
        <authorList>
            <person name="Varghese N."/>
            <person name="Submissions S."/>
        </authorList>
    </citation>
    <scope>NUCLEOTIDE SEQUENCE [LARGE SCALE GENOMIC DNA]</scope>
    <source>
        <strain evidence="3">CGMCC 1.3431</strain>
    </source>
</reference>
<keyword evidence="1" id="KW-1133">Transmembrane helix</keyword>
<name>A0A1G4QKJ5_9CAUL</name>
<organism evidence="2 3">
    <name type="scientific">Asticcacaulis taihuensis</name>
    <dbReference type="NCBI Taxonomy" id="260084"/>
    <lineage>
        <taxon>Bacteria</taxon>
        <taxon>Pseudomonadati</taxon>
        <taxon>Pseudomonadota</taxon>
        <taxon>Alphaproteobacteria</taxon>
        <taxon>Caulobacterales</taxon>
        <taxon>Caulobacteraceae</taxon>
        <taxon>Asticcacaulis</taxon>
    </lineage>
</organism>
<keyword evidence="3" id="KW-1185">Reference proteome</keyword>
<sequence length="99" mass="11108">MRGILNRIAILGFLLCLISILCFFSYEKYLEMNSISIPCSHPEFMYIVKGSQKVFCISNIEHTHFQLLEGIAILLSVIFIPLSAIIALTRKQAKSTGSV</sequence>